<evidence type="ECO:0000256" key="1">
    <source>
        <dbReference type="SAM" id="MobiDB-lite"/>
    </source>
</evidence>
<feature type="domain" description="Protein kinase" evidence="3">
    <location>
        <begin position="738"/>
        <end position="1132"/>
    </location>
</feature>
<feature type="region of interest" description="Disordered" evidence="1">
    <location>
        <begin position="325"/>
        <end position="350"/>
    </location>
</feature>
<keyword evidence="2" id="KW-0812">Transmembrane</keyword>
<protein>
    <recommendedName>
        <fullName evidence="3">Protein kinase domain-containing protein</fullName>
    </recommendedName>
</protein>
<dbReference type="InterPro" id="IPR011050">
    <property type="entry name" value="Pectin_lyase_fold/virulence"/>
</dbReference>
<dbReference type="PANTHER" id="PTHR44329">
    <property type="entry name" value="SERINE/THREONINE-PROTEIN KINASE TNNI3K-RELATED"/>
    <property type="match status" value="1"/>
</dbReference>
<dbReference type="EMBL" id="JARBJD010000008">
    <property type="protein sequence ID" value="KAK2963108.1"/>
    <property type="molecule type" value="Genomic_DNA"/>
</dbReference>
<keyword evidence="2" id="KW-0472">Membrane</keyword>
<name>A0ABQ9YH75_9EUKA</name>
<dbReference type="Gene3D" id="1.10.510.10">
    <property type="entry name" value="Transferase(Phosphotransferase) domain 1"/>
    <property type="match status" value="1"/>
</dbReference>
<gene>
    <name evidence="4" type="ORF">BLNAU_2131</name>
</gene>
<evidence type="ECO:0000313" key="5">
    <source>
        <dbReference type="Proteomes" id="UP001281761"/>
    </source>
</evidence>
<sequence length="1149" mass="124094">MFCVFQHTFATSSNSLQPHRVATSPNTKTSAIDLESVFRPEWNTDGSTWKDIDVFSITEGTYIGNDIEITHRTLELSGEGSSGKNSAGTRIITFYESYRNRSENINNMQAVDRSLFFLTNSTLSLKSILFSLVEDSAEGRKQKNEARSPRLAIVSSSMLMISSSRIEVSPWTSAIVISPSTLEESGRESSVVISKSLLWNDVGSMRGIVETSSFASLVGSVWVSIVGCSFDSSRILGNDGIGLSLTQAPRKNVESVGRLSSSLIGCSFVNMSSIGCLHSPRLPHLDQKMLGCVVSLTSSHLSGSTIRDVSSGGSVLCSNSSFSSLLSSPNTDSDTDSSDGTVKLPSGATEPFKEGKTYNFGLDDGTSSVVFSSCRFTGAKYPYGHALIVSLYPGAVFIESCSFENIPSRRDGGAVEFLQFDQYNDTYLTVTSTNFTNCSSTWSGGAIYADIDGDLLINSCRFENCSAEDCGGGLSVDGSATDGRSPFVQIVDCVFADCTATGYGGGVIVDSDFNLSLFTTKFERCESVSGSLYSDGGGISGYTGKSIATVDGCHFIECNASIAGGAMYHSNTGNVNISDTLVKNCESGTTGAICFTHYSDAKFLSVSHVFFDGNSVGDDTTFKINYNNFMENMPKFTDIAIICTLSSPLPTLGFGDCYTTTSSDSIGMVIGVTELSSGKYDPERFLADEFNIMGPFLTAKPTVQVNEKTGKIELEMMGNTPLPSQEYEVTVKDSDGTETILRMLFSGGTGTLVSPSEVNLQYNTSYTITSIVGVVPDSSSSRLTNDIEVPVAAWAFNLVATPDFLTFTTPKEPIITTPDTPSFSTLQDATAHLIESNPKSAFVVLHFDNEVCGSFDFVVFEEGNPVTLTLNSEGCSKSGGTKEFKVIGDGKLLTHDTTYTIKSLTPTPNTDSPTDVWMNDTITFHIPKSSYIPPEEPEELEDPKKALSPETKKLLSWLLPLIGCLLIALVLAIIIIVLLRRRQKKNAFPTQTEMEAQEPIDIEKVEEFGLDDRRTRGLRNRMNIGKDVEQAGMDGLRWRAPEVVSADGRSGVESVDGHKASVFSLGLVLWEIETGQVPFGELDAVNAQRQSGTGVGPKMDTLKNEEFISLIHRCLSVDPKQRPTLSEIGEFLSSHSDKNRVGSGMEMKE</sequence>
<evidence type="ECO:0000259" key="3">
    <source>
        <dbReference type="PROSITE" id="PS50011"/>
    </source>
</evidence>
<dbReference type="InterPro" id="IPR000719">
    <property type="entry name" value="Prot_kinase_dom"/>
</dbReference>
<accession>A0ABQ9YH75</accession>
<dbReference type="InterPro" id="IPR011009">
    <property type="entry name" value="Kinase-like_dom_sf"/>
</dbReference>
<dbReference type="InterPro" id="IPR051681">
    <property type="entry name" value="Ser/Thr_Kinases-Pseudokinases"/>
</dbReference>
<feature type="transmembrane region" description="Helical" evidence="2">
    <location>
        <begin position="954"/>
        <end position="979"/>
    </location>
</feature>
<comment type="caution">
    <text evidence="4">The sequence shown here is derived from an EMBL/GenBank/DDBJ whole genome shotgun (WGS) entry which is preliminary data.</text>
</comment>
<dbReference type="InterPro" id="IPR001245">
    <property type="entry name" value="Ser-Thr/Tyr_kinase_cat_dom"/>
</dbReference>
<keyword evidence="2" id="KW-1133">Transmembrane helix</keyword>
<evidence type="ECO:0000256" key="2">
    <source>
        <dbReference type="SAM" id="Phobius"/>
    </source>
</evidence>
<keyword evidence="5" id="KW-1185">Reference proteome</keyword>
<dbReference type="Proteomes" id="UP001281761">
    <property type="component" value="Unassembled WGS sequence"/>
</dbReference>
<feature type="compositionally biased region" description="Low complexity" evidence="1">
    <location>
        <begin position="325"/>
        <end position="342"/>
    </location>
</feature>
<dbReference type="SUPFAM" id="SSF51126">
    <property type="entry name" value="Pectin lyase-like"/>
    <property type="match status" value="1"/>
</dbReference>
<organism evidence="4 5">
    <name type="scientific">Blattamonas nauphoetae</name>
    <dbReference type="NCBI Taxonomy" id="2049346"/>
    <lineage>
        <taxon>Eukaryota</taxon>
        <taxon>Metamonada</taxon>
        <taxon>Preaxostyla</taxon>
        <taxon>Oxymonadida</taxon>
        <taxon>Blattamonas</taxon>
    </lineage>
</organism>
<proteinExistence type="predicted"/>
<dbReference type="SUPFAM" id="SSF56112">
    <property type="entry name" value="Protein kinase-like (PK-like)"/>
    <property type="match status" value="1"/>
</dbReference>
<reference evidence="4 5" key="1">
    <citation type="journal article" date="2022" name="bioRxiv">
        <title>Genomics of Preaxostyla Flagellates Illuminates Evolutionary Transitions and the Path Towards Mitochondrial Loss.</title>
        <authorList>
            <person name="Novak L.V.F."/>
            <person name="Treitli S.C."/>
            <person name="Pyrih J."/>
            <person name="Halakuc P."/>
            <person name="Pipaliya S.V."/>
            <person name="Vacek V."/>
            <person name="Brzon O."/>
            <person name="Soukal P."/>
            <person name="Eme L."/>
            <person name="Dacks J.B."/>
            <person name="Karnkowska A."/>
            <person name="Elias M."/>
            <person name="Hampl V."/>
        </authorList>
    </citation>
    <scope>NUCLEOTIDE SEQUENCE [LARGE SCALE GENOMIC DNA]</scope>
    <source>
        <strain evidence="4">NAU3</strain>
        <tissue evidence="4">Gut</tissue>
    </source>
</reference>
<dbReference type="Pfam" id="PF07714">
    <property type="entry name" value="PK_Tyr_Ser-Thr"/>
    <property type="match status" value="1"/>
</dbReference>
<evidence type="ECO:0000313" key="4">
    <source>
        <dbReference type="EMBL" id="KAK2963108.1"/>
    </source>
</evidence>
<dbReference type="PROSITE" id="PS50011">
    <property type="entry name" value="PROTEIN_KINASE_DOM"/>
    <property type="match status" value="1"/>
</dbReference>